<evidence type="ECO:0000256" key="3">
    <source>
        <dbReference type="ARBA" id="ARBA00022643"/>
    </source>
</evidence>
<name>A0A0D0Q354_KITGR</name>
<dbReference type="InterPro" id="IPR023465">
    <property type="entry name" value="Riboflavin_kinase_dom_sf"/>
</dbReference>
<dbReference type="Gene3D" id="2.40.30.30">
    <property type="entry name" value="Riboflavin kinase-like"/>
    <property type="match status" value="1"/>
</dbReference>
<dbReference type="InterPro" id="IPR015865">
    <property type="entry name" value="Riboflavin_kinase_bac/euk"/>
</dbReference>
<keyword evidence="2" id="KW-0285">Flavoprotein</keyword>
<evidence type="ECO:0000256" key="6">
    <source>
        <dbReference type="ARBA" id="ARBA00022840"/>
    </source>
</evidence>
<keyword evidence="10" id="KW-1185">Reference proteome</keyword>
<feature type="domain" description="Riboflavin kinase" evidence="8">
    <location>
        <begin position="8"/>
        <end position="129"/>
    </location>
</feature>
<evidence type="ECO:0000256" key="4">
    <source>
        <dbReference type="ARBA" id="ARBA00022679"/>
    </source>
</evidence>
<accession>A0A0D0Q354</accession>
<dbReference type="AlphaFoldDB" id="A0A0D0Q354"/>
<dbReference type="GO" id="GO:0009398">
    <property type="term" value="P:FMN biosynthetic process"/>
    <property type="evidence" value="ECO:0007669"/>
    <property type="project" value="TreeGrafter"/>
</dbReference>
<proteinExistence type="predicted"/>
<dbReference type="GO" id="GO:0009231">
    <property type="term" value="P:riboflavin biosynthetic process"/>
    <property type="evidence" value="ECO:0007669"/>
    <property type="project" value="InterPro"/>
</dbReference>
<evidence type="ECO:0000256" key="1">
    <source>
        <dbReference type="ARBA" id="ARBA00012105"/>
    </source>
</evidence>
<dbReference type="InterPro" id="IPR023468">
    <property type="entry name" value="Riboflavin_kinase"/>
</dbReference>
<protein>
    <recommendedName>
        <fullName evidence="1">riboflavin kinase</fullName>
        <ecNumber evidence="1">2.7.1.26</ecNumber>
    </recommendedName>
</protein>
<evidence type="ECO:0000256" key="2">
    <source>
        <dbReference type="ARBA" id="ARBA00022630"/>
    </source>
</evidence>
<dbReference type="PANTHER" id="PTHR22749">
    <property type="entry name" value="RIBOFLAVIN KINASE/FMN ADENYLYLTRANSFERASE"/>
    <property type="match status" value="1"/>
</dbReference>
<dbReference type="RefSeq" id="WP_043908676.1">
    <property type="nucleotide sequence ID" value="NZ_JXZB01000001.1"/>
</dbReference>
<dbReference type="OrthoDB" id="9803667at2"/>
<evidence type="ECO:0000256" key="5">
    <source>
        <dbReference type="ARBA" id="ARBA00022741"/>
    </source>
</evidence>
<organism evidence="9 10">
    <name type="scientific">Kitasatospora griseola</name>
    <name type="common">Streptomyces griseolosporeus</name>
    <dbReference type="NCBI Taxonomy" id="2064"/>
    <lineage>
        <taxon>Bacteria</taxon>
        <taxon>Bacillati</taxon>
        <taxon>Actinomycetota</taxon>
        <taxon>Actinomycetes</taxon>
        <taxon>Kitasatosporales</taxon>
        <taxon>Streptomycetaceae</taxon>
        <taxon>Kitasatospora</taxon>
    </lineage>
</organism>
<evidence type="ECO:0000259" key="8">
    <source>
        <dbReference type="SMART" id="SM00904"/>
    </source>
</evidence>
<gene>
    <name evidence="9" type="ORF">TR51_06255</name>
</gene>
<dbReference type="SMART" id="SM00904">
    <property type="entry name" value="Flavokinase"/>
    <property type="match status" value="1"/>
</dbReference>
<evidence type="ECO:0000313" key="10">
    <source>
        <dbReference type="Proteomes" id="UP000032066"/>
    </source>
</evidence>
<comment type="caution">
    <text evidence="9">The sequence shown here is derived from an EMBL/GenBank/DDBJ whole genome shotgun (WGS) entry which is preliminary data.</text>
</comment>
<keyword evidence="4" id="KW-0808">Transferase</keyword>
<dbReference type="SUPFAM" id="SSF82114">
    <property type="entry name" value="Riboflavin kinase-like"/>
    <property type="match status" value="1"/>
</dbReference>
<dbReference type="PANTHER" id="PTHR22749:SF6">
    <property type="entry name" value="RIBOFLAVIN KINASE"/>
    <property type="match status" value="1"/>
</dbReference>
<reference evidence="9 10" key="1">
    <citation type="submission" date="2015-02" db="EMBL/GenBank/DDBJ databases">
        <title>Draft genome sequence of Kitasatospora griseola MF730-N6, a bafilomycin, terpentecin and satosporin producer.</title>
        <authorList>
            <person name="Arens J.C."/>
            <person name="Haltli B."/>
            <person name="Kerr R.G."/>
        </authorList>
    </citation>
    <scope>NUCLEOTIDE SEQUENCE [LARGE SCALE GENOMIC DNA]</scope>
    <source>
        <strain evidence="9 10">MF730-N6</strain>
    </source>
</reference>
<dbReference type="STRING" id="2064.TR51_06255"/>
<dbReference type="GO" id="GO:0005524">
    <property type="term" value="F:ATP binding"/>
    <property type="evidence" value="ECO:0007669"/>
    <property type="project" value="UniProtKB-KW"/>
</dbReference>
<comment type="catalytic activity">
    <reaction evidence="7">
        <text>riboflavin + ATP = FMN + ADP + H(+)</text>
        <dbReference type="Rhea" id="RHEA:14357"/>
        <dbReference type="ChEBI" id="CHEBI:15378"/>
        <dbReference type="ChEBI" id="CHEBI:30616"/>
        <dbReference type="ChEBI" id="CHEBI:57986"/>
        <dbReference type="ChEBI" id="CHEBI:58210"/>
        <dbReference type="ChEBI" id="CHEBI:456216"/>
        <dbReference type="EC" id="2.7.1.26"/>
    </reaction>
</comment>
<evidence type="ECO:0000313" key="9">
    <source>
        <dbReference type="EMBL" id="KIQ66997.1"/>
    </source>
</evidence>
<dbReference type="EC" id="2.7.1.26" evidence="1"/>
<dbReference type="Pfam" id="PF01687">
    <property type="entry name" value="Flavokinase"/>
    <property type="match status" value="1"/>
</dbReference>
<keyword evidence="5" id="KW-0547">Nucleotide-binding</keyword>
<keyword evidence="3" id="KW-0288">FMN</keyword>
<dbReference type="PATRIC" id="fig|2064.6.peg.1368"/>
<evidence type="ECO:0000256" key="7">
    <source>
        <dbReference type="ARBA" id="ARBA00047880"/>
    </source>
</evidence>
<dbReference type="EMBL" id="JXZB01000001">
    <property type="protein sequence ID" value="KIQ66997.1"/>
    <property type="molecule type" value="Genomic_DNA"/>
</dbReference>
<dbReference type="GO" id="GO:0008531">
    <property type="term" value="F:riboflavin kinase activity"/>
    <property type="evidence" value="ECO:0007669"/>
    <property type="project" value="UniProtKB-EC"/>
</dbReference>
<dbReference type="Proteomes" id="UP000032066">
    <property type="component" value="Unassembled WGS sequence"/>
</dbReference>
<keyword evidence="6" id="KW-0067">ATP-binding</keyword>
<sequence>MPDTSPTCLSGTVVHGAGRGRGLGFPTANISPDPGSDVPQPAVYSGWLTRPATGAVHRATISIGTNPTFEDGPRIHTEVYCHDTSEDLYGERVSLWFVARIRDTVRFASVDELLLAARADVRRSEALLDSAHGRDVLAAAFR</sequence>